<evidence type="ECO:0000313" key="2">
    <source>
        <dbReference type="Proteomes" id="UP000077242"/>
    </source>
</evidence>
<evidence type="ECO:0000313" key="1">
    <source>
        <dbReference type="EMBL" id="OAH47604.1"/>
    </source>
</evidence>
<protein>
    <submittedName>
        <fullName evidence="1">Uncharacterized protein</fullName>
    </submittedName>
</protein>
<accession>A0AAP7FJP5</accession>
<gene>
    <name evidence="1" type="ORF">AYJ70_26505</name>
</gene>
<organism evidence="1 2">
    <name type="scientific">Pseudomonas monteilii</name>
    <dbReference type="NCBI Taxonomy" id="76759"/>
    <lineage>
        <taxon>Bacteria</taxon>
        <taxon>Pseudomonadati</taxon>
        <taxon>Pseudomonadota</taxon>
        <taxon>Gammaproteobacteria</taxon>
        <taxon>Pseudomonadales</taxon>
        <taxon>Pseudomonadaceae</taxon>
        <taxon>Pseudomonas</taxon>
    </lineage>
</organism>
<dbReference type="EMBL" id="LSTU01000046">
    <property type="protein sequence ID" value="OAH47604.1"/>
    <property type="molecule type" value="Genomic_DNA"/>
</dbReference>
<proteinExistence type="predicted"/>
<name>A0AAP7FJP5_9PSED</name>
<reference evidence="2" key="1">
    <citation type="submission" date="2016-02" db="EMBL/GenBank/DDBJ databases">
        <title>Dietzia cinnamea strain CD11_5 genome sequencing and assembly.</title>
        <authorList>
            <person name="Kaur G."/>
            <person name="Nair G.R."/>
            <person name="Mayilraj S."/>
        </authorList>
    </citation>
    <scope>NUCLEOTIDE SEQUENCE [LARGE SCALE GENOMIC DNA]</scope>
    <source>
        <strain evidence="2">CD10_2</strain>
    </source>
</reference>
<sequence length="60" mass="6897">MKQNGHRKKNAEIRTSMRAICRKKYISNPSVKNLVQEALYSLLTTFSWKSAVVVQKKSEA</sequence>
<dbReference type="Proteomes" id="UP000077242">
    <property type="component" value="Unassembled WGS sequence"/>
</dbReference>
<comment type="caution">
    <text evidence="1">The sequence shown here is derived from an EMBL/GenBank/DDBJ whole genome shotgun (WGS) entry which is preliminary data.</text>
</comment>
<dbReference type="AlphaFoldDB" id="A0AAP7FJP5"/>